<reference evidence="2" key="1">
    <citation type="submission" date="2024-06" db="EMBL/GenBank/DDBJ databases">
        <title>Methylostella associata gen. nov., sp. nov., a novel Ancalomicrobiaceae-affiliated facultatively methylotrophic bacteria that feed on methanotrophs of the genus Methylococcus.</title>
        <authorList>
            <person name="Saltykova V."/>
            <person name="Danilova O.V."/>
            <person name="Oshkin I.Y."/>
            <person name="Belova S.E."/>
            <person name="Pimenov N.V."/>
            <person name="Dedysh S.N."/>
        </authorList>
    </citation>
    <scope>NUCLEOTIDE SEQUENCE</scope>
    <source>
        <strain evidence="2">S20</strain>
    </source>
</reference>
<name>A0AAU7XES4_9HYPH</name>
<accession>A0AAU7XES4</accession>
<keyword evidence="1" id="KW-1133">Transmembrane helix</keyword>
<sequence>MELSLPGLVGAAFGVGVGVLDFGIVASLVRRAMEKRGNRPDAVRKDGKGSGEGLLKVLFVINALVFAGLGYWFGAKIGG</sequence>
<organism evidence="2">
    <name type="scientific">Methyloraptor flagellatus</name>
    <dbReference type="NCBI Taxonomy" id="3162530"/>
    <lineage>
        <taxon>Bacteria</taxon>
        <taxon>Pseudomonadati</taxon>
        <taxon>Pseudomonadota</taxon>
        <taxon>Alphaproteobacteria</taxon>
        <taxon>Hyphomicrobiales</taxon>
        <taxon>Ancalomicrobiaceae</taxon>
        <taxon>Methyloraptor</taxon>
    </lineage>
</organism>
<feature type="transmembrane region" description="Helical" evidence="1">
    <location>
        <begin position="6"/>
        <end position="29"/>
    </location>
</feature>
<feature type="transmembrane region" description="Helical" evidence="1">
    <location>
        <begin position="54"/>
        <end position="73"/>
    </location>
</feature>
<dbReference type="RefSeq" id="WP_407051007.1">
    <property type="nucleotide sequence ID" value="NZ_CP158568.1"/>
</dbReference>
<dbReference type="EMBL" id="CP158568">
    <property type="protein sequence ID" value="XBY45912.1"/>
    <property type="molecule type" value="Genomic_DNA"/>
</dbReference>
<dbReference type="AlphaFoldDB" id="A0AAU7XES4"/>
<keyword evidence="1" id="KW-0812">Transmembrane</keyword>
<gene>
    <name evidence="2" type="ORF">ABS361_06605</name>
</gene>
<protein>
    <submittedName>
        <fullName evidence="2">Uncharacterized protein</fullName>
    </submittedName>
</protein>
<evidence type="ECO:0000256" key="1">
    <source>
        <dbReference type="SAM" id="Phobius"/>
    </source>
</evidence>
<dbReference type="KEGG" id="mflg:ABS361_06605"/>
<proteinExistence type="predicted"/>
<keyword evidence="1" id="KW-0472">Membrane</keyword>
<evidence type="ECO:0000313" key="2">
    <source>
        <dbReference type="EMBL" id="XBY45912.1"/>
    </source>
</evidence>